<dbReference type="Pfam" id="PF11066">
    <property type="entry name" value="DUF2867"/>
    <property type="match status" value="1"/>
</dbReference>
<evidence type="ECO:0000313" key="4">
    <source>
        <dbReference type="Proteomes" id="UP000011723"/>
    </source>
</evidence>
<dbReference type="PANTHER" id="PTHR12126:SF11">
    <property type="entry name" value="NADH DEHYDROGENASE [UBIQUINONE] 1 ALPHA SUBCOMPLEX SUBUNIT 9, MITOCHONDRIAL"/>
    <property type="match status" value="1"/>
</dbReference>
<gene>
    <name evidence="3" type="ORF">A605_01440</name>
</gene>
<sequence length="504" mass="55367">MTADGSTTGYRATHPARRVLVTGATGYVGGRLVPELLAAGFTVRATSRHLDSLKRFPWFDQVEAVEADLSDAEDVAAAVRDVDVVFYLVHSMGGRADDFEQVEKETAGTVASAAADAGVSQIVYLSGLHPRDVPLEELSKHMRSRERVARVFLESQVPAVVLRAATLIGSGSSSFEMIRHLTERLPVMVAPDWITNRIEPLSIRDALYYLVAAADLAEPVNAGFDVGGGHAYQFADLLRLYAKERGLRRFIAGVPLPGPAEKLSGWWIALVTPAPASLAIPLAQSMAEDAVTVDHAIADVIPDPPGGLADYPTAVRRALQREQEEGVPTSWDGSWREPVSAADSLPTDPEWARQTVYTDEREARSDLPPERVWGVVEGIGGSNGWYSAPSLWRVRGIIDKVMGGPGLGGRRDPKRLAVGDRLDWWRVEEIDRPRRLVLRAEMKLSGRAWLILEVTPEDGGSKYRQTAVYFPQGLLGRAYWWALVPFHSLIFPVMKRNILRRAGE</sequence>
<dbReference type="PANTHER" id="PTHR12126">
    <property type="entry name" value="NADH-UBIQUINONE OXIDOREDUCTASE 39 KDA SUBUNIT-RELATED"/>
    <property type="match status" value="1"/>
</dbReference>
<feature type="region of interest" description="Disordered" evidence="1">
    <location>
        <begin position="324"/>
        <end position="346"/>
    </location>
</feature>
<dbReference type="InterPro" id="IPR051207">
    <property type="entry name" value="ComplexI_NDUFA9_subunit"/>
</dbReference>
<dbReference type="AlphaFoldDB" id="M1NP66"/>
<dbReference type="Proteomes" id="UP000011723">
    <property type="component" value="Chromosome"/>
</dbReference>
<proteinExistence type="predicted"/>
<dbReference type="Pfam" id="PF13460">
    <property type="entry name" value="NAD_binding_10"/>
    <property type="match status" value="1"/>
</dbReference>
<dbReference type="Gene3D" id="3.40.50.720">
    <property type="entry name" value="NAD(P)-binding Rossmann-like Domain"/>
    <property type="match status" value="1"/>
</dbReference>
<evidence type="ECO:0000259" key="2">
    <source>
        <dbReference type="Pfam" id="PF13460"/>
    </source>
</evidence>
<keyword evidence="4" id="KW-1185">Reference proteome</keyword>
<evidence type="ECO:0000313" key="3">
    <source>
        <dbReference type="EMBL" id="AGF71302.1"/>
    </source>
</evidence>
<evidence type="ECO:0000256" key="1">
    <source>
        <dbReference type="SAM" id="MobiDB-lite"/>
    </source>
</evidence>
<dbReference type="STRING" id="1121362.A605_01440"/>
<dbReference type="KEGG" id="chn:A605_01440"/>
<accession>M1NP66</accession>
<dbReference type="EMBL" id="CP003697">
    <property type="protein sequence ID" value="AGF71302.1"/>
    <property type="molecule type" value="Genomic_DNA"/>
</dbReference>
<feature type="domain" description="NAD(P)-binding" evidence="2">
    <location>
        <begin position="23"/>
        <end position="167"/>
    </location>
</feature>
<dbReference type="HOGENOM" id="CLU_007383_6_11_11"/>
<dbReference type="InterPro" id="IPR021295">
    <property type="entry name" value="DUF2867"/>
</dbReference>
<dbReference type="PATRIC" id="fig|1121362.3.peg.281"/>
<name>M1NP66_9CORY</name>
<dbReference type="RefSeq" id="WP_015399726.1">
    <property type="nucleotide sequence ID" value="NC_020302.1"/>
</dbReference>
<reference evidence="3 4" key="1">
    <citation type="journal article" date="2012" name="Stand. Genomic Sci.">
        <title>Genome sequence of the halotolerant bacterium Corynebacterium halotolerans type strain YIM 70093(T) (= DSM 44683(T)).</title>
        <authorList>
            <person name="Ruckert C."/>
            <person name="Albersmeier A."/>
            <person name="Al-Dilaimi A."/>
            <person name="Niehaus K."/>
            <person name="Szczepanowski R."/>
            <person name="Kalinowski J."/>
        </authorList>
    </citation>
    <scope>NUCLEOTIDE SEQUENCE [LARGE SCALE GENOMIC DNA]</scope>
    <source>
        <strain evidence="3">YIM 70093</strain>
    </source>
</reference>
<dbReference type="GO" id="GO:0044877">
    <property type="term" value="F:protein-containing complex binding"/>
    <property type="evidence" value="ECO:0007669"/>
    <property type="project" value="TreeGrafter"/>
</dbReference>
<dbReference type="eggNOG" id="COG0702">
    <property type="taxonomic scope" value="Bacteria"/>
</dbReference>
<dbReference type="InterPro" id="IPR016040">
    <property type="entry name" value="NAD(P)-bd_dom"/>
</dbReference>
<dbReference type="InterPro" id="IPR036291">
    <property type="entry name" value="NAD(P)-bd_dom_sf"/>
</dbReference>
<protein>
    <recommendedName>
        <fullName evidence="2">NAD(P)-binding domain-containing protein</fullName>
    </recommendedName>
</protein>
<organism evidence="3 4">
    <name type="scientific">Corynebacterium halotolerans YIM 70093 = DSM 44683</name>
    <dbReference type="NCBI Taxonomy" id="1121362"/>
    <lineage>
        <taxon>Bacteria</taxon>
        <taxon>Bacillati</taxon>
        <taxon>Actinomycetota</taxon>
        <taxon>Actinomycetes</taxon>
        <taxon>Mycobacteriales</taxon>
        <taxon>Corynebacteriaceae</taxon>
        <taxon>Corynebacterium</taxon>
    </lineage>
</organism>
<dbReference type="SUPFAM" id="SSF55961">
    <property type="entry name" value="Bet v1-like"/>
    <property type="match status" value="1"/>
</dbReference>
<dbReference type="SUPFAM" id="SSF51735">
    <property type="entry name" value="NAD(P)-binding Rossmann-fold domains"/>
    <property type="match status" value="1"/>
</dbReference>
<dbReference type="OrthoDB" id="9774199at2"/>